<dbReference type="RefSeq" id="WP_202926326.1">
    <property type="nucleotide sequence ID" value="NZ_OCND01000012.1"/>
</dbReference>
<reference evidence="1 2" key="1">
    <citation type="submission" date="2017-09" db="EMBL/GenBank/DDBJ databases">
        <authorList>
            <person name="Ehlers B."/>
            <person name="Leendertz F.H."/>
        </authorList>
    </citation>
    <scope>NUCLEOTIDE SEQUENCE [LARGE SCALE GENOMIC DNA]</scope>
    <source>
        <strain evidence="1 2">CGMCC 1.10978</strain>
    </source>
</reference>
<sequence>MNLSDGVAPGRRGLLGSVLQTYVAALSRSHGGSEQRIYQREAPMHPVEQQQDGRHDFDFCHGHWQVRNERLRQRLAGSQDWETFEAAQHCRPILGGLGNLDEFSTGWGGGFLGMTLRLFDPRTRQWSIYWASNRDGVLEPPVVGAFRDGIGTFYGRDRHQGQPVLTRFIWDDISADSAHWQQALSVDGGASWETNWHMFMTRVRR</sequence>
<evidence type="ECO:0000313" key="1">
    <source>
        <dbReference type="EMBL" id="SOD57164.1"/>
    </source>
</evidence>
<proteinExistence type="predicted"/>
<protein>
    <recommendedName>
        <fullName evidence="3">DUF1579 domain-containing protein</fullName>
    </recommendedName>
</protein>
<organism evidence="1 2">
    <name type="scientific">Pseudoxanthomonas wuyuanensis</name>
    <dbReference type="NCBI Taxonomy" id="1073196"/>
    <lineage>
        <taxon>Bacteria</taxon>
        <taxon>Pseudomonadati</taxon>
        <taxon>Pseudomonadota</taxon>
        <taxon>Gammaproteobacteria</taxon>
        <taxon>Lysobacterales</taxon>
        <taxon>Lysobacteraceae</taxon>
        <taxon>Pseudoxanthomonas</taxon>
    </lineage>
</organism>
<gene>
    <name evidence="1" type="ORF">SAMN06296416_11253</name>
</gene>
<keyword evidence="2" id="KW-1185">Reference proteome</keyword>
<evidence type="ECO:0008006" key="3">
    <source>
        <dbReference type="Google" id="ProtNLM"/>
    </source>
</evidence>
<dbReference type="AlphaFoldDB" id="A0A286DF18"/>
<name>A0A286DF18_9GAMM</name>
<accession>A0A286DF18</accession>
<dbReference type="EMBL" id="OCND01000012">
    <property type="protein sequence ID" value="SOD57164.1"/>
    <property type="molecule type" value="Genomic_DNA"/>
</dbReference>
<evidence type="ECO:0000313" key="2">
    <source>
        <dbReference type="Proteomes" id="UP000219374"/>
    </source>
</evidence>
<dbReference type="Proteomes" id="UP000219374">
    <property type="component" value="Unassembled WGS sequence"/>
</dbReference>